<name>A0A1X7TRA5_AMPQE</name>
<dbReference type="GO" id="GO:0003676">
    <property type="term" value="F:nucleic acid binding"/>
    <property type="evidence" value="ECO:0007669"/>
    <property type="project" value="InterPro"/>
</dbReference>
<organism evidence="2">
    <name type="scientific">Amphimedon queenslandica</name>
    <name type="common">Sponge</name>
    <dbReference type="NCBI Taxonomy" id="400682"/>
    <lineage>
        <taxon>Eukaryota</taxon>
        <taxon>Metazoa</taxon>
        <taxon>Porifera</taxon>
        <taxon>Demospongiae</taxon>
        <taxon>Heteroscleromorpha</taxon>
        <taxon>Haplosclerida</taxon>
        <taxon>Niphatidae</taxon>
        <taxon>Amphimedon</taxon>
    </lineage>
</organism>
<evidence type="ECO:0008006" key="3">
    <source>
        <dbReference type="Google" id="ProtNLM"/>
    </source>
</evidence>
<accession>A0A1X7TRA5</accession>
<feature type="compositionally biased region" description="Low complexity" evidence="1">
    <location>
        <begin position="20"/>
        <end position="35"/>
    </location>
</feature>
<sequence>MVSCLCFCRAATSRGPPAPAGWSAGAAGRSGRGPPFTGDGPPATGGCPPARGVGPPSTGEGPPASGGRPPATSGGPPATGTGLLFAAFAVEAKAVLWQEVLLQEVAPVLLQEGATVPHQQGAQVPLQEGASMPLKEGAPVPLQEKAQVGLQLLGLGLGVLEVVVAVVVLEAFHLQLLAVVEEDKLYAHHHYKTGYKSTTIVQLLWEEGLDVEVSAVCRLLQKYKETGTIARRPGLGRPTKVTVDVLNIDECQMRWDDETTAIQLQNIFLEQGHPLSLKPIQASRVRLGWTFRGSAYCQVITESNKQKRLDWVLLYSQEAAKDNGFEDVLWIDKSSIQLECHRRFSYRKKGEPAKPKPRKPIMFQVALHYIKIIILINRHKHPLKVNI</sequence>
<dbReference type="EnsemblMetazoa" id="Aqu2.1.17433_001">
    <property type="protein sequence ID" value="Aqu2.1.17433_001"/>
    <property type="gene ID" value="Aqu2.1.17433"/>
</dbReference>
<feature type="compositionally biased region" description="Low complexity" evidence="1">
    <location>
        <begin position="61"/>
        <end position="78"/>
    </location>
</feature>
<dbReference type="Gene3D" id="3.30.420.10">
    <property type="entry name" value="Ribonuclease H-like superfamily/Ribonuclease H"/>
    <property type="match status" value="1"/>
</dbReference>
<proteinExistence type="predicted"/>
<dbReference type="InParanoid" id="A0A1X7TRA5"/>
<reference evidence="2" key="1">
    <citation type="submission" date="2017-05" db="UniProtKB">
        <authorList>
            <consortium name="EnsemblMetazoa"/>
        </authorList>
    </citation>
    <scope>IDENTIFICATION</scope>
</reference>
<protein>
    <recommendedName>
        <fullName evidence="3">Transposase Tc1-like domain-containing protein</fullName>
    </recommendedName>
</protein>
<dbReference type="InterPro" id="IPR036397">
    <property type="entry name" value="RNaseH_sf"/>
</dbReference>
<feature type="region of interest" description="Disordered" evidence="1">
    <location>
        <begin position="13"/>
        <end position="78"/>
    </location>
</feature>
<evidence type="ECO:0000256" key="1">
    <source>
        <dbReference type="SAM" id="MobiDB-lite"/>
    </source>
</evidence>
<evidence type="ECO:0000313" key="2">
    <source>
        <dbReference type="EnsemblMetazoa" id="Aqu2.1.17433_001"/>
    </source>
</evidence>
<dbReference type="AlphaFoldDB" id="A0A1X7TRA5"/>